<reference evidence="3 4" key="1">
    <citation type="journal article" date="2021" name="Commun. Biol.">
        <title>The genome of Shorea leprosula (Dipterocarpaceae) highlights the ecological relevance of drought in aseasonal tropical rainforests.</title>
        <authorList>
            <person name="Ng K.K.S."/>
            <person name="Kobayashi M.J."/>
            <person name="Fawcett J.A."/>
            <person name="Hatakeyama M."/>
            <person name="Paape T."/>
            <person name="Ng C.H."/>
            <person name="Ang C.C."/>
            <person name="Tnah L.H."/>
            <person name="Lee C.T."/>
            <person name="Nishiyama T."/>
            <person name="Sese J."/>
            <person name="O'Brien M.J."/>
            <person name="Copetti D."/>
            <person name="Mohd Noor M.I."/>
            <person name="Ong R.C."/>
            <person name="Putra M."/>
            <person name="Sireger I.Z."/>
            <person name="Indrioko S."/>
            <person name="Kosugi Y."/>
            <person name="Izuno A."/>
            <person name="Isagi Y."/>
            <person name="Lee S.L."/>
            <person name="Shimizu K.K."/>
        </authorList>
    </citation>
    <scope>NUCLEOTIDE SEQUENCE [LARGE SCALE GENOMIC DNA]</scope>
    <source>
        <strain evidence="3">214</strain>
    </source>
</reference>
<name>A0AAV5JS34_9ROSI</name>
<evidence type="ECO:0000256" key="1">
    <source>
        <dbReference type="SAM" id="MobiDB-lite"/>
    </source>
</evidence>
<dbReference type="Proteomes" id="UP001054252">
    <property type="component" value="Unassembled WGS sequence"/>
</dbReference>
<accession>A0AAV5JS34</accession>
<sequence length="631" mass="70302">MTNPYPIDGVQSYHDPWYNFHDGFLEFNAWSVKKALEKQKNLVLLKAFKGSDINVAWFPSPCDVMRRMEDWSGWDKEMFAENGFVEILRVARILKSHIVLTPKEPATLVALKKVMRRNASASSRSWRGEYGIDFSTWMQYFRTGEGKDSPYVRAAFLTAWLSKFVFGGFLNHKIMAECIPLAIRLAESVKLPLAYLMLGTLYHMLDLLHFDDILGANYYIIESHVCLSLLQMFAWERFRPYNYGRVTSGKALKKYPMMKCGYTSGTAPLACSWIGKRKIKGQVILEVDGLLDDYGSFNFHAYKTMPRTFAPPEVNLSDKALPTVPGSQIVEFTIGNSSHLETLAMIAPSMLPCITWKDNGQCVSVYPPILGMAEEKYNQAGAVGEELGQEAAGSVRVGDWISAEECFMFPCLSRDIAKGADEAAPLKRLFLGKRKSAAHPPKSKARRTFASPTSNESDESSWGNLNPEVIERIKRLRPVHGGRHLVASNEGFGPIPIPGDDKVPSKSKEAKRAEALHDLATFTTESANKANASEVLPQKPTMTKGGVKVSYGTPSVTKKLEIVKTQPKVTILKPCPISELPPFRASDFELVPVGFIPVRKTGAAIDEKGPLVAARAWWCDARWATTTRTTL</sequence>
<dbReference type="InterPro" id="IPR019557">
    <property type="entry name" value="AminoTfrase-like_pln_mobile"/>
</dbReference>
<comment type="caution">
    <text evidence="3">The sequence shown here is derived from an EMBL/GenBank/DDBJ whole genome shotgun (WGS) entry which is preliminary data.</text>
</comment>
<protein>
    <recommendedName>
        <fullName evidence="2">Aminotransferase-like plant mobile domain-containing protein</fullName>
    </recommendedName>
</protein>
<feature type="compositionally biased region" description="Basic residues" evidence="1">
    <location>
        <begin position="435"/>
        <end position="447"/>
    </location>
</feature>
<feature type="region of interest" description="Disordered" evidence="1">
    <location>
        <begin position="435"/>
        <end position="463"/>
    </location>
</feature>
<dbReference type="EMBL" id="BPVZ01000043">
    <property type="protein sequence ID" value="GKV15298.1"/>
    <property type="molecule type" value="Genomic_DNA"/>
</dbReference>
<gene>
    <name evidence="3" type="ORF">SLEP1_g26094</name>
</gene>
<proteinExistence type="predicted"/>
<dbReference type="Pfam" id="PF10536">
    <property type="entry name" value="PMD"/>
    <property type="match status" value="1"/>
</dbReference>
<evidence type="ECO:0000313" key="4">
    <source>
        <dbReference type="Proteomes" id="UP001054252"/>
    </source>
</evidence>
<evidence type="ECO:0000259" key="2">
    <source>
        <dbReference type="Pfam" id="PF10536"/>
    </source>
</evidence>
<keyword evidence="4" id="KW-1185">Reference proteome</keyword>
<organism evidence="3 4">
    <name type="scientific">Rubroshorea leprosula</name>
    <dbReference type="NCBI Taxonomy" id="152421"/>
    <lineage>
        <taxon>Eukaryota</taxon>
        <taxon>Viridiplantae</taxon>
        <taxon>Streptophyta</taxon>
        <taxon>Embryophyta</taxon>
        <taxon>Tracheophyta</taxon>
        <taxon>Spermatophyta</taxon>
        <taxon>Magnoliopsida</taxon>
        <taxon>eudicotyledons</taxon>
        <taxon>Gunneridae</taxon>
        <taxon>Pentapetalae</taxon>
        <taxon>rosids</taxon>
        <taxon>malvids</taxon>
        <taxon>Malvales</taxon>
        <taxon>Dipterocarpaceae</taxon>
        <taxon>Rubroshorea</taxon>
    </lineage>
</organism>
<feature type="compositionally biased region" description="Polar residues" evidence="1">
    <location>
        <begin position="450"/>
        <end position="463"/>
    </location>
</feature>
<feature type="domain" description="Aminotransferase-like plant mobile" evidence="2">
    <location>
        <begin position="134"/>
        <end position="304"/>
    </location>
</feature>
<evidence type="ECO:0000313" key="3">
    <source>
        <dbReference type="EMBL" id="GKV15298.1"/>
    </source>
</evidence>
<dbReference type="AlphaFoldDB" id="A0AAV5JS34"/>